<dbReference type="Proteomes" id="UP000236291">
    <property type="component" value="Unassembled WGS sequence"/>
</dbReference>
<reference evidence="1 2" key="1">
    <citation type="journal article" date="2014" name="Am. J. Bot.">
        <title>Genome assembly and annotation for red clover (Trifolium pratense; Fabaceae).</title>
        <authorList>
            <person name="Istvanek J."/>
            <person name="Jaros M."/>
            <person name="Krenek A."/>
            <person name="Repkova J."/>
        </authorList>
    </citation>
    <scope>NUCLEOTIDE SEQUENCE [LARGE SCALE GENOMIC DNA]</scope>
    <source>
        <strain evidence="2">cv. Tatra</strain>
        <tissue evidence="1">Young leaves</tissue>
    </source>
</reference>
<gene>
    <name evidence="1" type="ORF">L195_g062696</name>
</gene>
<reference evidence="1 2" key="2">
    <citation type="journal article" date="2017" name="Front. Plant Sci.">
        <title>Gene Classification and Mining of Molecular Markers Useful in Red Clover (Trifolium pratense) Breeding.</title>
        <authorList>
            <person name="Istvanek J."/>
            <person name="Dluhosova J."/>
            <person name="Dluhos P."/>
            <person name="Patkova L."/>
            <person name="Nedelnik J."/>
            <person name="Repkova J."/>
        </authorList>
    </citation>
    <scope>NUCLEOTIDE SEQUENCE [LARGE SCALE GENOMIC DNA]</scope>
    <source>
        <strain evidence="2">cv. Tatra</strain>
        <tissue evidence="1">Young leaves</tissue>
    </source>
</reference>
<name>A0A2K3KH68_TRIPR</name>
<feature type="non-terminal residue" evidence="1">
    <location>
        <position position="42"/>
    </location>
</feature>
<dbReference type="AlphaFoldDB" id="A0A2K3KH68"/>
<comment type="caution">
    <text evidence="1">The sequence shown here is derived from an EMBL/GenBank/DDBJ whole genome shotgun (WGS) entry which is preliminary data.</text>
</comment>
<organism evidence="1 2">
    <name type="scientific">Trifolium pratense</name>
    <name type="common">Red clover</name>
    <dbReference type="NCBI Taxonomy" id="57577"/>
    <lineage>
        <taxon>Eukaryota</taxon>
        <taxon>Viridiplantae</taxon>
        <taxon>Streptophyta</taxon>
        <taxon>Embryophyta</taxon>
        <taxon>Tracheophyta</taxon>
        <taxon>Spermatophyta</taxon>
        <taxon>Magnoliopsida</taxon>
        <taxon>eudicotyledons</taxon>
        <taxon>Gunneridae</taxon>
        <taxon>Pentapetalae</taxon>
        <taxon>rosids</taxon>
        <taxon>fabids</taxon>
        <taxon>Fabales</taxon>
        <taxon>Fabaceae</taxon>
        <taxon>Papilionoideae</taxon>
        <taxon>50 kb inversion clade</taxon>
        <taxon>NPAAA clade</taxon>
        <taxon>Hologalegina</taxon>
        <taxon>IRL clade</taxon>
        <taxon>Trifolieae</taxon>
        <taxon>Trifolium</taxon>
    </lineage>
</organism>
<sequence>MSSANRSPARKASYSAWLFDVGKDNARDTSIMIPFSFSRIIP</sequence>
<proteinExistence type="predicted"/>
<dbReference type="EMBL" id="ASHM01182795">
    <property type="protein sequence ID" value="PNX65630.1"/>
    <property type="molecule type" value="Genomic_DNA"/>
</dbReference>
<evidence type="ECO:0000313" key="1">
    <source>
        <dbReference type="EMBL" id="PNX65630.1"/>
    </source>
</evidence>
<accession>A0A2K3KH68</accession>
<protein>
    <submittedName>
        <fullName evidence="1">Uncharacterized protein</fullName>
    </submittedName>
</protein>
<evidence type="ECO:0000313" key="2">
    <source>
        <dbReference type="Proteomes" id="UP000236291"/>
    </source>
</evidence>